<accession>A0A099KQ89</accession>
<dbReference type="RefSeq" id="WP_033082726.1">
    <property type="nucleotide sequence ID" value="NZ_JQEC01000039.1"/>
</dbReference>
<name>A0A099KQ89_COLPS</name>
<protein>
    <recommendedName>
        <fullName evidence="3">DNA repair protein</fullName>
    </recommendedName>
</protein>
<sequence>MVAIIVGLIIALIVIVVVVSSIQQHKEKLEAEKRVKVSKQKAIIDESEELIFNLANLPSNPNIVKILNRRSLNAAKTMQELMPEVKGIKKRVQELTSRLKASEDLAESQSGMEDSFTLPDNEQQLVGILQCIKKLRVVLKSEQSKGALDAQTFTAEDQKLAAMQLKINIESLVKRGTQAFNKEMLGSARQYFEKALQSLANSPVKNDYVTAKQADITQQLEDITDALKHTNAKDAAKKAKSEEDELDLLFQPKKKW</sequence>
<evidence type="ECO:0000313" key="1">
    <source>
        <dbReference type="EMBL" id="KGJ91833.1"/>
    </source>
</evidence>
<gene>
    <name evidence="1" type="ORF">GAB14E_2990</name>
</gene>
<dbReference type="Proteomes" id="UP000029868">
    <property type="component" value="Unassembled WGS sequence"/>
</dbReference>
<evidence type="ECO:0000313" key="2">
    <source>
        <dbReference type="Proteomes" id="UP000029868"/>
    </source>
</evidence>
<proteinExistence type="predicted"/>
<dbReference type="EMBL" id="JQEC01000039">
    <property type="protein sequence ID" value="KGJ91833.1"/>
    <property type="molecule type" value="Genomic_DNA"/>
</dbReference>
<comment type="caution">
    <text evidence="1">The sequence shown here is derived from an EMBL/GenBank/DDBJ whole genome shotgun (WGS) entry which is preliminary data.</text>
</comment>
<reference evidence="1 2" key="1">
    <citation type="submission" date="2014-08" db="EMBL/GenBank/DDBJ databases">
        <title>Genomic and Phenotypic Diversity of Colwellia psychrerythraea strains from Disparate Marine Basins.</title>
        <authorList>
            <person name="Techtmann S.M."/>
            <person name="Stelling S.C."/>
            <person name="Utturkar S.M."/>
            <person name="Alshibli N."/>
            <person name="Harris A."/>
            <person name="Brown S.D."/>
            <person name="Hazen T.C."/>
        </authorList>
    </citation>
    <scope>NUCLEOTIDE SEQUENCE [LARGE SCALE GENOMIC DNA]</scope>
    <source>
        <strain evidence="1 2">GAB14E</strain>
    </source>
</reference>
<dbReference type="OrthoDB" id="5899712at2"/>
<organism evidence="1 2">
    <name type="scientific">Colwellia psychrerythraea</name>
    <name type="common">Vibrio psychroerythus</name>
    <dbReference type="NCBI Taxonomy" id="28229"/>
    <lineage>
        <taxon>Bacteria</taxon>
        <taxon>Pseudomonadati</taxon>
        <taxon>Pseudomonadota</taxon>
        <taxon>Gammaproteobacteria</taxon>
        <taxon>Alteromonadales</taxon>
        <taxon>Colwelliaceae</taxon>
        <taxon>Colwellia</taxon>
    </lineage>
</organism>
<evidence type="ECO:0008006" key="3">
    <source>
        <dbReference type="Google" id="ProtNLM"/>
    </source>
</evidence>
<dbReference type="AlphaFoldDB" id="A0A099KQ89"/>
<dbReference type="PATRIC" id="fig|28229.3.peg.2709"/>